<evidence type="ECO:0000256" key="3">
    <source>
        <dbReference type="SAM" id="MobiDB-lite"/>
    </source>
</evidence>
<dbReference type="CDD" id="cd16150">
    <property type="entry name" value="sulfatase_like"/>
    <property type="match status" value="1"/>
</dbReference>
<dbReference type="Proteomes" id="UP000799438">
    <property type="component" value="Unassembled WGS sequence"/>
</dbReference>
<organism evidence="5 6">
    <name type="scientific">Aplosporella prunicola CBS 121167</name>
    <dbReference type="NCBI Taxonomy" id="1176127"/>
    <lineage>
        <taxon>Eukaryota</taxon>
        <taxon>Fungi</taxon>
        <taxon>Dikarya</taxon>
        <taxon>Ascomycota</taxon>
        <taxon>Pezizomycotina</taxon>
        <taxon>Dothideomycetes</taxon>
        <taxon>Dothideomycetes incertae sedis</taxon>
        <taxon>Botryosphaeriales</taxon>
        <taxon>Aplosporellaceae</taxon>
        <taxon>Aplosporella</taxon>
    </lineage>
</organism>
<keyword evidence="2" id="KW-0378">Hydrolase</keyword>
<feature type="domain" description="Sulfatase N-terminal" evidence="4">
    <location>
        <begin position="31"/>
        <end position="373"/>
    </location>
</feature>
<accession>A0A6A6BW55</accession>
<feature type="region of interest" description="Disordered" evidence="3">
    <location>
        <begin position="1"/>
        <end position="25"/>
    </location>
</feature>
<gene>
    <name evidence="5" type="ORF">K452DRAFT_242151</name>
</gene>
<dbReference type="PANTHER" id="PTHR45953:SF1">
    <property type="entry name" value="IDURONATE 2-SULFATASE"/>
    <property type="match status" value="1"/>
</dbReference>
<dbReference type="GO" id="GO:0004423">
    <property type="term" value="F:iduronate-2-sulfatase activity"/>
    <property type="evidence" value="ECO:0007669"/>
    <property type="project" value="TreeGrafter"/>
</dbReference>
<keyword evidence="1" id="KW-0479">Metal-binding</keyword>
<dbReference type="SUPFAM" id="SSF53649">
    <property type="entry name" value="Alkaline phosphatase-like"/>
    <property type="match status" value="1"/>
</dbReference>
<dbReference type="EMBL" id="ML995475">
    <property type="protein sequence ID" value="KAF2146931.1"/>
    <property type="molecule type" value="Genomic_DNA"/>
</dbReference>
<evidence type="ECO:0000256" key="1">
    <source>
        <dbReference type="ARBA" id="ARBA00022723"/>
    </source>
</evidence>
<sequence>MAESGASNPVDATPPPYKKDPEPTGLAVSRPNIVLFMPDQLRYDALGCSGNKIIKTPNIDAFAARGTNFSNCFTQASVCSQSRCSMFTGQYPHVAGHRSIETLIKPWEPNVFRALKESGYHVACLAPRGDLFAPTVTELSFDEHGFLETPELGAPNFKGQWASKVPLEERDSIWSRLFYRGRRDEAEAFDYDESAIRSAETWLKNPPEGPWVLFLPLIFPHCPFTVEEPYFSMYSREDMPAPALLAEKTGHEPGYMAAIRSRYNTSRATPAIWAEVTATYYGMITRLDAQFGRLIDLLDSTALFATTITFLFSDHGDHLGDHGLIEKWPSGLSAPLVHSPLLVAGAGLPPSPAPDPALVELLDLTPTLLHLAHAPQTWAHNGASLVPALTRSAPHPKRFAFSEGGFLVSEEPLLETAGWPYDQKATLQHAAPQLVGKAVAVRSAEWTFVWRLYEPPELYARSGPRADPHELHNLAAESECEHVVKEMEAVLLRWLVETGDVLAWERDPRRPVVRGLESPRKQYERRVRERGGAV</sequence>
<evidence type="ECO:0000313" key="6">
    <source>
        <dbReference type="Proteomes" id="UP000799438"/>
    </source>
</evidence>
<dbReference type="GO" id="GO:0005737">
    <property type="term" value="C:cytoplasm"/>
    <property type="evidence" value="ECO:0007669"/>
    <property type="project" value="TreeGrafter"/>
</dbReference>
<protein>
    <recommendedName>
        <fullName evidence="4">Sulfatase N-terminal domain-containing protein</fullName>
    </recommendedName>
</protein>
<evidence type="ECO:0000259" key="4">
    <source>
        <dbReference type="Pfam" id="PF00884"/>
    </source>
</evidence>
<dbReference type="Pfam" id="PF00884">
    <property type="entry name" value="Sulfatase"/>
    <property type="match status" value="1"/>
</dbReference>
<dbReference type="PANTHER" id="PTHR45953">
    <property type="entry name" value="IDURONATE 2-SULFATASE"/>
    <property type="match status" value="1"/>
</dbReference>
<dbReference type="GeneID" id="54295348"/>
<dbReference type="RefSeq" id="XP_033402639.1">
    <property type="nucleotide sequence ID" value="XM_033537852.1"/>
</dbReference>
<reference evidence="5" key="1">
    <citation type="journal article" date="2020" name="Stud. Mycol.">
        <title>101 Dothideomycetes genomes: a test case for predicting lifestyles and emergence of pathogens.</title>
        <authorList>
            <person name="Haridas S."/>
            <person name="Albert R."/>
            <person name="Binder M."/>
            <person name="Bloem J."/>
            <person name="Labutti K."/>
            <person name="Salamov A."/>
            <person name="Andreopoulos B."/>
            <person name="Baker S."/>
            <person name="Barry K."/>
            <person name="Bills G."/>
            <person name="Bluhm B."/>
            <person name="Cannon C."/>
            <person name="Castanera R."/>
            <person name="Culley D."/>
            <person name="Daum C."/>
            <person name="Ezra D."/>
            <person name="Gonzalez J."/>
            <person name="Henrissat B."/>
            <person name="Kuo A."/>
            <person name="Liang C."/>
            <person name="Lipzen A."/>
            <person name="Lutzoni F."/>
            <person name="Magnuson J."/>
            <person name="Mondo S."/>
            <person name="Nolan M."/>
            <person name="Ohm R."/>
            <person name="Pangilinan J."/>
            <person name="Park H.-J."/>
            <person name="Ramirez L."/>
            <person name="Alfaro M."/>
            <person name="Sun H."/>
            <person name="Tritt A."/>
            <person name="Yoshinaga Y."/>
            <person name="Zwiers L.-H."/>
            <person name="Turgeon B."/>
            <person name="Goodwin S."/>
            <person name="Spatafora J."/>
            <person name="Crous P."/>
            <person name="Grigoriev I."/>
        </authorList>
    </citation>
    <scope>NUCLEOTIDE SEQUENCE</scope>
    <source>
        <strain evidence="5">CBS 121167</strain>
    </source>
</reference>
<proteinExistence type="predicted"/>
<dbReference type="GO" id="GO:0046872">
    <property type="term" value="F:metal ion binding"/>
    <property type="evidence" value="ECO:0007669"/>
    <property type="project" value="UniProtKB-KW"/>
</dbReference>
<dbReference type="Gene3D" id="3.40.720.10">
    <property type="entry name" value="Alkaline Phosphatase, subunit A"/>
    <property type="match status" value="1"/>
</dbReference>
<evidence type="ECO:0000313" key="5">
    <source>
        <dbReference type="EMBL" id="KAF2146931.1"/>
    </source>
</evidence>
<dbReference type="OrthoDB" id="103349at2759"/>
<name>A0A6A6BW55_9PEZI</name>
<dbReference type="AlphaFoldDB" id="A0A6A6BW55"/>
<dbReference type="InterPro" id="IPR000917">
    <property type="entry name" value="Sulfatase_N"/>
</dbReference>
<dbReference type="InterPro" id="IPR017850">
    <property type="entry name" value="Alkaline_phosphatase_core_sf"/>
</dbReference>
<evidence type="ECO:0000256" key="2">
    <source>
        <dbReference type="ARBA" id="ARBA00022801"/>
    </source>
</evidence>
<keyword evidence="6" id="KW-1185">Reference proteome</keyword>